<dbReference type="InterPro" id="IPR001015">
    <property type="entry name" value="Ferrochelatase"/>
</dbReference>
<evidence type="ECO:0000313" key="9">
    <source>
        <dbReference type="EMBL" id="MCX2982182.1"/>
    </source>
</evidence>
<evidence type="ECO:0000256" key="1">
    <source>
        <dbReference type="ARBA" id="ARBA00007718"/>
    </source>
</evidence>
<dbReference type="NCBIfam" id="TIGR00109">
    <property type="entry name" value="hemH"/>
    <property type="match status" value="1"/>
</dbReference>
<evidence type="ECO:0000313" key="10">
    <source>
        <dbReference type="Proteomes" id="UP001143362"/>
    </source>
</evidence>
<dbReference type="RefSeq" id="WP_279246207.1">
    <property type="nucleotide sequence ID" value="NZ_SHNN01000003.1"/>
</dbReference>
<dbReference type="InterPro" id="IPR033659">
    <property type="entry name" value="Ferrochelatase_N"/>
</dbReference>
<dbReference type="CDD" id="cd00419">
    <property type="entry name" value="Ferrochelatase_C"/>
    <property type="match status" value="1"/>
</dbReference>
<keyword evidence="2 7" id="KW-0408">Iron</keyword>
<keyword evidence="5 7" id="KW-0627">Porphyrin biosynthesis</keyword>
<dbReference type="InterPro" id="IPR019772">
    <property type="entry name" value="Ferrochelatase_AS"/>
</dbReference>
<feature type="binding site" evidence="7">
    <location>
        <position position="210"/>
    </location>
    <ligand>
        <name>Fe(2+)</name>
        <dbReference type="ChEBI" id="CHEBI:29033"/>
    </ligand>
</feature>
<comment type="pathway">
    <text evidence="7 8">Porphyrin-containing compound metabolism; protoheme biosynthesis; protoheme from protoporphyrin-IX: step 1/1.</text>
</comment>
<dbReference type="PROSITE" id="PS00534">
    <property type="entry name" value="FERROCHELATASE"/>
    <property type="match status" value="1"/>
</dbReference>
<evidence type="ECO:0000256" key="2">
    <source>
        <dbReference type="ARBA" id="ARBA00023004"/>
    </source>
</evidence>
<feature type="binding site" evidence="7">
    <location>
        <position position="291"/>
    </location>
    <ligand>
        <name>Fe(2+)</name>
        <dbReference type="ChEBI" id="CHEBI:29033"/>
    </ligand>
</feature>
<gene>
    <name evidence="7" type="primary">hemH</name>
    <name evidence="9" type="ORF">EYC98_15075</name>
</gene>
<organism evidence="9 10">
    <name type="scientific">Candidatus Litorirhabdus singularis</name>
    <dbReference type="NCBI Taxonomy" id="2518993"/>
    <lineage>
        <taxon>Bacteria</taxon>
        <taxon>Pseudomonadati</taxon>
        <taxon>Pseudomonadota</taxon>
        <taxon>Gammaproteobacteria</taxon>
        <taxon>Cellvibrionales</taxon>
        <taxon>Halieaceae</taxon>
        <taxon>Candidatus Litorirhabdus</taxon>
    </lineage>
</organism>
<dbReference type="EMBL" id="SHNN01000003">
    <property type="protein sequence ID" value="MCX2982182.1"/>
    <property type="molecule type" value="Genomic_DNA"/>
</dbReference>
<dbReference type="HAMAP" id="MF_00323">
    <property type="entry name" value="Ferrochelatase"/>
    <property type="match status" value="1"/>
</dbReference>
<dbReference type="Gene3D" id="3.40.50.1400">
    <property type="match status" value="2"/>
</dbReference>
<dbReference type="PANTHER" id="PTHR11108">
    <property type="entry name" value="FERROCHELATASE"/>
    <property type="match status" value="1"/>
</dbReference>
<dbReference type="CDD" id="cd03411">
    <property type="entry name" value="Ferrochelatase_N"/>
    <property type="match status" value="1"/>
</dbReference>
<reference evidence="9" key="1">
    <citation type="submission" date="2019-02" db="EMBL/GenBank/DDBJ databases">
        <authorList>
            <person name="Li S.-H."/>
        </authorList>
    </citation>
    <scope>NUCLEOTIDE SEQUENCE</scope>
    <source>
        <strain evidence="9">IMCC14734</strain>
    </source>
</reference>
<comment type="function">
    <text evidence="7 8">Catalyzes the ferrous insertion into protoporphyrin IX.</text>
</comment>
<comment type="catalytic activity">
    <reaction evidence="6">
        <text>Fe-coproporphyrin III + 2 H(+) = coproporphyrin III + Fe(2+)</text>
        <dbReference type="Rhea" id="RHEA:49572"/>
        <dbReference type="ChEBI" id="CHEBI:15378"/>
        <dbReference type="ChEBI" id="CHEBI:29033"/>
        <dbReference type="ChEBI" id="CHEBI:68438"/>
        <dbReference type="ChEBI" id="CHEBI:131725"/>
        <dbReference type="EC" id="4.99.1.9"/>
    </reaction>
    <physiologicalReaction direction="right-to-left" evidence="6">
        <dbReference type="Rhea" id="RHEA:49574"/>
    </physiologicalReaction>
</comment>
<dbReference type="Pfam" id="PF00762">
    <property type="entry name" value="Ferrochelatase"/>
    <property type="match status" value="1"/>
</dbReference>
<dbReference type="Proteomes" id="UP001143362">
    <property type="component" value="Unassembled WGS sequence"/>
</dbReference>
<keyword evidence="3 7" id="KW-0350">Heme biosynthesis</keyword>
<dbReference type="EC" id="4.98.1.1" evidence="7 8"/>
<evidence type="ECO:0000256" key="7">
    <source>
        <dbReference type="HAMAP-Rule" id="MF_00323"/>
    </source>
</evidence>
<name>A0ABT3TIM0_9GAMM</name>
<dbReference type="PANTHER" id="PTHR11108:SF1">
    <property type="entry name" value="FERROCHELATASE, MITOCHONDRIAL"/>
    <property type="match status" value="1"/>
</dbReference>
<keyword evidence="7" id="KW-0479">Metal-binding</keyword>
<sequence length="360" mass="40789">MAFKNQKDFQHQQPPRIGVLLTNLGTPEAPTAGAVRPWLRQFLSDPRVVEIPRAVWWFILNCIILLVRPRKSAANYRKIWMEEGSPLLHYTREQASALDEKLRAECGDHIVVEYAFRYGEPSLATALERLSQQGVRKLLVLPLFPQYSAATGASTFDALAADFNRRRWLPDLRFVTHYHDYPPYIMALSSSIRSHWQAHGRADKLVLSYHGLPKRQLELGDPYFCECQKTSRLLAQELGLAEDEILTTFQSRFGAAEWLQPYTEGTVRELAAAGTQSIQIVCPGFSSDCLETLEEIDMQIRDVFLEGGGERFEYIPALNASPGHIEVLADLVKENLQGWEVGVDDPQETHENARKLGAKQ</sequence>
<keyword evidence="4 7" id="KW-0456">Lyase</keyword>
<dbReference type="SUPFAM" id="SSF53800">
    <property type="entry name" value="Chelatase"/>
    <property type="match status" value="1"/>
</dbReference>
<keyword evidence="10" id="KW-1185">Reference proteome</keyword>
<keyword evidence="7 8" id="KW-0963">Cytoplasm</keyword>
<comment type="catalytic activity">
    <reaction evidence="7 8">
        <text>heme b + 2 H(+) = protoporphyrin IX + Fe(2+)</text>
        <dbReference type="Rhea" id="RHEA:22584"/>
        <dbReference type="ChEBI" id="CHEBI:15378"/>
        <dbReference type="ChEBI" id="CHEBI:29033"/>
        <dbReference type="ChEBI" id="CHEBI:57306"/>
        <dbReference type="ChEBI" id="CHEBI:60344"/>
        <dbReference type="EC" id="4.98.1.1"/>
    </reaction>
</comment>
<protein>
    <recommendedName>
        <fullName evidence="7 8">Ferrochelatase</fullName>
        <ecNumber evidence="7 8">4.98.1.1</ecNumber>
    </recommendedName>
    <alternativeName>
        <fullName evidence="7">Heme synthase</fullName>
    </alternativeName>
    <alternativeName>
        <fullName evidence="7">Protoheme ferro-lyase</fullName>
    </alternativeName>
</protein>
<comment type="caution">
    <text evidence="9">The sequence shown here is derived from an EMBL/GenBank/DDBJ whole genome shotgun (WGS) entry which is preliminary data.</text>
</comment>
<evidence type="ECO:0000256" key="3">
    <source>
        <dbReference type="ARBA" id="ARBA00023133"/>
    </source>
</evidence>
<dbReference type="InterPro" id="IPR033644">
    <property type="entry name" value="Ferrochelatase_C"/>
</dbReference>
<proteinExistence type="inferred from homology"/>
<evidence type="ECO:0000256" key="4">
    <source>
        <dbReference type="ARBA" id="ARBA00023239"/>
    </source>
</evidence>
<evidence type="ECO:0000256" key="6">
    <source>
        <dbReference type="ARBA" id="ARBA00024536"/>
    </source>
</evidence>
<evidence type="ECO:0000256" key="5">
    <source>
        <dbReference type="ARBA" id="ARBA00023244"/>
    </source>
</evidence>
<accession>A0ABT3TIM0</accession>
<comment type="similarity">
    <text evidence="1 7 8">Belongs to the ferrochelatase family.</text>
</comment>
<comment type="subcellular location">
    <subcellularLocation>
        <location evidence="7 8">Cytoplasm</location>
    </subcellularLocation>
</comment>
<evidence type="ECO:0000256" key="8">
    <source>
        <dbReference type="RuleBase" id="RU000607"/>
    </source>
</evidence>